<dbReference type="Pfam" id="PF07690">
    <property type="entry name" value="MFS_1"/>
    <property type="match status" value="1"/>
</dbReference>
<dbReference type="CDD" id="cd17355">
    <property type="entry name" value="MFS_YcxA_like"/>
    <property type="match status" value="1"/>
</dbReference>
<feature type="transmembrane region" description="Helical" evidence="1">
    <location>
        <begin position="309"/>
        <end position="337"/>
    </location>
</feature>
<feature type="transmembrane region" description="Helical" evidence="1">
    <location>
        <begin position="80"/>
        <end position="98"/>
    </location>
</feature>
<dbReference type="InterPro" id="IPR050327">
    <property type="entry name" value="Proton-linked_MCT"/>
</dbReference>
<dbReference type="Gene3D" id="1.20.1250.20">
    <property type="entry name" value="MFS general substrate transporter like domains"/>
    <property type="match status" value="1"/>
</dbReference>
<dbReference type="InterPro" id="IPR011701">
    <property type="entry name" value="MFS"/>
</dbReference>
<dbReference type="AlphaFoldDB" id="A0A382M301"/>
<feature type="transmembrane region" description="Helical" evidence="1">
    <location>
        <begin position="285"/>
        <end position="303"/>
    </location>
</feature>
<keyword evidence="1" id="KW-1133">Transmembrane helix</keyword>
<feature type="transmembrane region" description="Helical" evidence="1">
    <location>
        <begin position="141"/>
        <end position="160"/>
    </location>
</feature>
<evidence type="ECO:0000259" key="2">
    <source>
        <dbReference type="PROSITE" id="PS50850"/>
    </source>
</evidence>
<protein>
    <recommendedName>
        <fullName evidence="2">Major facilitator superfamily (MFS) profile domain-containing protein</fullName>
    </recommendedName>
</protein>
<evidence type="ECO:0000313" key="3">
    <source>
        <dbReference type="EMBL" id="SVC42998.1"/>
    </source>
</evidence>
<feature type="transmembrane region" description="Helical" evidence="1">
    <location>
        <begin position="53"/>
        <end position="73"/>
    </location>
</feature>
<dbReference type="PANTHER" id="PTHR11360:SF284">
    <property type="entry name" value="EG:103B4.3 PROTEIN-RELATED"/>
    <property type="match status" value="1"/>
</dbReference>
<dbReference type="InterPro" id="IPR036259">
    <property type="entry name" value="MFS_trans_sf"/>
</dbReference>
<feature type="non-terminal residue" evidence="3">
    <location>
        <position position="1"/>
    </location>
</feature>
<reference evidence="3" key="1">
    <citation type="submission" date="2018-05" db="EMBL/GenBank/DDBJ databases">
        <authorList>
            <person name="Lanie J.A."/>
            <person name="Ng W.-L."/>
            <person name="Kazmierczak K.M."/>
            <person name="Andrzejewski T.M."/>
            <person name="Davidsen T.M."/>
            <person name="Wayne K.J."/>
            <person name="Tettelin H."/>
            <person name="Glass J.I."/>
            <person name="Rusch D."/>
            <person name="Podicherti R."/>
            <person name="Tsui H.-C.T."/>
            <person name="Winkler M.E."/>
        </authorList>
    </citation>
    <scope>NUCLEOTIDE SEQUENCE</scope>
</reference>
<evidence type="ECO:0000256" key="1">
    <source>
        <dbReference type="SAM" id="Phobius"/>
    </source>
</evidence>
<dbReference type="GO" id="GO:0022857">
    <property type="term" value="F:transmembrane transporter activity"/>
    <property type="evidence" value="ECO:0007669"/>
    <property type="project" value="InterPro"/>
</dbReference>
<sequence length="389" mass="42373">VIKEKFIKNRAALITLIAASLVVLLSLGVRQTFGLFFMDFNSSLSISNTEFGLAIGIQMLMWGISGPIFGIIADKYGGHKAITIAFVFFILGVYLLYTGPNTGIFFQINLGLLVGIGLGGTAISIPMSIVGKHFPLSNRTIAMSIVTAVGSFGYFLSPLFTTYSLANDGWESTLFVFTIFLLIGFFIAFFVRSPLSTQSIEKPNDQTTFAAIKEAFKNKSYILLTSGFFVCGFHITLVGTHVPKYVIDRGLESWTAATILSLIGLFNIFGSLTSGYLSSIMSKKIILSSIYFLRGVSIVFFIFLPPSNISAFIFGASFGFLWLSTVPATSGIVAHIFGTKYLGLLYGIVFLSHQIGSFFGAYLGGLFYDLYGSYDYAWYLAIALSVFAG</sequence>
<feature type="domain" description="Major facilitator superfamily (MFS) profile" evidence="2">
    <location>
        <begin position="12"/>
        <end position="389"/>
    </location>
</feature>
<dbReference type="PROSITE" id="PS50850">
    <property type="entry name" value="MFS"/>
    <property type="match status" value="1"/>
</dbReference>
<feature type="transmembrane region" description="Helical" evidence="1">
    <location>
        <begin position="12"/>
        <end position="33"/>
    </location>
</feature>
<feature type="transmembrane region" description="Helical" evidence="1">
    <location>
        <begin position="344"/>
        <end position="364"/>
    </location>
</feature>
<gene>
    <name evidence="3" type="ORF">METZ01_LOCUS295852</name>
</gene>
<keyword evidence="1" id="KW-0812">Transmembrane</keyword>
<organism evidence="3">
    <name type="scientific">marine metagenome</name>
    <dbReference type="NCBI Taxonomy" id="408172"/>
    <lineage>
        <taxon>unclassified sequences</taxon>
        <taxon>metagenomes</taxon>
        <taxon>ecological metagenomes</taxon>
    </lineage>
</organism>
<feature type="transmembrane region" description="Helical" evidence="1">
    <location>
        <begin position="254"/>
        <end position="273"/>
    </location>
</feature>
<dbReference type="InterPro" id="IPR020846">
    <property type="entry name" value="MFS_dom"/>
</dbReference>
<proteinExistence type="predicted"/>
<keyword evidence="1" id="KW-0472">Membrane</keyword>
<accession>A0A382M301</accession>
<dbReference type="EMBL" id="UINC01090763">
    <property type="protein sequence ID" value="SVC42998.1"/>
    <property type="molecule type" value="Genomic_DNA"/>
</dbReference>
<feature type="non-terminal residue" evidence="3">
    <location>
        <position position="389"/>
    </location>
</feature>
<name>A0A382M301_9ZZZZ</name>
<dbReference type="SUPFAM" id="SSF103473">
    <property type="entry name" value="MFS general substrate transporter"/>
    <property type="match status" value="1"/>
</dbReference>
<feature type="transmembrane region" description="Helical" evidence="1">
    <location>
        <begin position="172"/>
        <end position="191"/>
    </location>
</feature>
<feature type="transmembrane region" description="Helical" evidence="1">
    <location>
        <begin position="221"/>
        <end position="242"/>
    </location>
</feature>
<dbReference type="PANTHER" id="PTHR11360">
    <property type="entry name" value="MONOCARBOXYLATE TRANSPORTER"/>
    <property type="match status" value="1"/>
</dbReference>
<feature type="transmembrane region" description="Helical" evidence="1">
    <location>
        <begin position="104"/>
        <end position="129"/>
    </location>
</feature>